<dbReference type="OrthoDB" id="2166456at2"/>
<sequence length="74" mass="8653">MKKTSTFWLNSEKTDGDYTEYNLYKSGVRMGGISHLKGDDFWSWWVYGIGKKNKPTIHKVDTEDEAKKALEYEV</sequence>
<organism evidence="1 2">
    <name type="scientific">Trichococcus palustris</name>
    <dbReference type="NCBI Taxonomy" id="140314"/>
    <lineage>
        <taxon>Bacteria</taxon>
        <taxon>Bacillati</taxon>
        <taxon>Bacillota</taxon>
        <taxon>Bacilli</taxon>
        <taxon>Lactobacillales</taxon>
        <taxon>Carnobacteriaceae</taxon>
        <taxon>Trichococcus</taxon>
    </lineage>
</organism>
<dbReference type="EMBL" id="FJNE01000004">
    <property type="protein sequence ID" value="CZQ93858.1"/>
    <property type="molecule type" value="Genomic_DNA"/>
</dbReference>
<dbReference type="Proteomes" id="UP000242754">
    <property type="component" value="Unassembled WGS sequence"/>
</dbReference>
<name>A0A143YMN0_9LACT</name>
<reference evidence="1 2" key="1">
    <citation type="submission" date="2016-02" db="EMBL/GenBank/DDBJ databases">
        <authorList>
            <person name="Wen L."/>
            <person name="He K."/>
            <person name="Yang H."/>
        </authorList>
    </citation>
    <scope>NUCLEOTIDE SEQUENCE [LARGE SCALE GENOMIC DNA]</scope>
    <source>
        <strain evidence="1">Trichococcus palustris</strain>
    </source>
</reference>
<dbReference type="STRING" id="140314.SAMN04488076_10625"/>
<dbReference type="AlphaFoldDB" id="A0A143YMN0"/>
<evidence type="ECO:0000313" key="2">
    <source>
        <dbReference type="Proteomes" id="UP000242754"/>
    </source>
</evidence>
<accession>A0A143YMN0</accession>
<proteinExistence type="predicted"/>
<keyword evidence="2" id="KW-1185">Reference proteome</keyword>
<gene>
    <name evidence="1" type="ORF">Tpal_1696</name>
</gene>
<dbReference type="RefSeq" id="WP_087033267.1">
    <property type="nucleotide sequence ID" value="NZ_FJNE01000004.1"/>
</dbReference>
<protein>
    <submittedName>
        <fullName evidence="1">Uncharacterized protein</fullName>
    </submittedName>
</protein>
<evidence type="ECO:0000313" key="1">
    <source>
        <dbReference type="EMBL" id="CZQ93858.1"/>
    </source>
</evidence>